<dbReference type="PANTHER" id="PTHR33969">
    <property type="entry name" value="SEGREGATION AND CONDENSATION PROTEIN A"/>
    <property type="match status" value="1"/>
</dbReference>
<dbReference type="PANTHER" id="PTHR33969:SF2">
    <property type="entry name" value="SEGREGATION AND CONDENSATION PROTEIN A"/>
    <property type="match status" value="1"/>
</dbReference>
<proteinExistence type="predicted"/>
<evidence type="ECO:0000313" key="3">
    <source>
        <dbReference type="EMBL" id="CUM71720.1"/>
    </source>
</evidence>
<dbReference type="InterPro" id="IPR003768">
    <property type="entry name" value="ScpA"/>
</dbReference>
<name>A0A173R1E5_9FIRM</name>
<organism evidence="3 4">
    <name type="scientific">Faecalibacterium prausnitzii</name>
    <dbReference type="NCBI Taxonomy" id="853"/>
    <lineage>
        <taxon>Bacteria</taxon>
        <taxon>Bacillati</taxon>
        <taxon>Bacillota</taxon>
        <taxon>Clostridia</taxon>
        <taxon>Eubacteriales</taxon>
        <taxon>Oscillospiraceae</taxon>
        <taxon>Faecalibacterium</taxon>
    </lineage>
</organism>
<dbReference type="OrthoDB" id="9811016at2"/>
<evidence type="ECO:0000313" key="4">
    <source>
        <dbReference type="Proteomes" id="UP000095649"/>
    </source>
</evidence>
<dbReference type="EMBL" id="CYXN01000001">
    <property type="protein sequence ID" value="CUM71720.1"/>
    <property type="molecule type" value="Genomic_DNA"/>
</dbReference>
<dbReference type="Pfam" id="PF02616">
    <property type="entry name" value="SMC_ScpA"/>
    <property type="match status" value="1"/>
</dbReference>
<dbReference type="GO" id="GO:0007059">
    <property type="term" value="P:chromosome segregation"/>
    <property type="evidence" value="ECO:0007669"/>
    <property type="project" value="UniProtKB-KW"/>
</dbReference>
<evidence type="ECO:0000256" key="2">
    <source>
        <dbReference type="ARBA" id="ARBA00044777"/>
    </source>
</evidence>
<dbReference type="AlphaFoldDB" id="A0A173R1E5"/>
<protein>
    <recommendedName>
        <fullName evidence="2">Segregation and condensation protein A</fullName>
    </recommendedName>
</protein>
<dbReference type="Proteomes" id="UP000095649">
    <property type="component" value="Unassembled WGS sequence"/>
</dbReference>
<reference evidence="3 4" key="1">
    <citation type="submission" date="2015-09" db="EMBL/GenBank/DDBJ databases">
        <authorList>
            <consortium name="Pathogen Informatics"/>
        </authorList>
    </citation>
    <scope>NUCLEOTIDE SEQUENCE [LARGE SCALE GENOMIC DNA]</scope>
    <source>
        <strain evidence="3 4">2789STDY5834970</strain>
    </source>
</reference>
<keyword evidence="1" id="KW-0159">Chromosome partition</keyword>
<dbReference type="Gene3D" id="6.10.250.2410">
    <property type="match status" value="1"/>
</dbReference>
<evidence type="ECO:0000256" key="1">
    <source>
        <dbReference type="ARBA" id="ARBA00022829"/>
    </source>
</evidence>
<accession>A0A173R1E5</accession>
<gene>
    <name evidence="3" type="primary">scpA</name>
    <name evidence="3" type="ORF">ERS852582_00200</name>
</gene>
<sequence>MAEELTFHLEDFDGPLELLLALVAKHKMDLHNIPILQLIDQYTRTVEQADPDPETASAFIEMAAHLVEMKSFLLLPRSEEGERMKQELTGQLIEYDQCRRMAALLRAKGEAAPVFVRRPMEMELDNTYALHHAPQMLADYWQALAGRTKTRRVPTQQQFEPLVTVPMVSVTSRVVYILRRMLSGTVAKMEQLFSRSQSRSTNVATFLALLELVRGGRIALDDRGKLTMRRTRPERNKENP</sequence>
<dbReference type="RefSeq" id="WP_055184507.1">
    <property type="nucleotide sequence ID" value="NZ_CYXN01000001.1"/>
</dbReference>